<proteinExistence type="predicted"/>
<dbReference type="EMBL" id="MUAJ01000076">
    <property type="protein sequence ID" value="OOR06240.1"/>
    <property type="molecule type" value="Genomic_DNA"/>
</dbReference>
<sequence length="67" mass="8161">MLCPVCIQREEREVEMIPMYDEHPNWILFCRKCDHRHENSYCKRVLSCGFGRRKIFCFFEGEIAKKC</sequence>
<protein>
    <submittedName>
        <fullName evidence="1">Uncharacterized protein</fullName>
    </submittedName>
</protein>
<dbReference type="AlphaFoldDB" id="A0A1S9T8H6"/>
<reference evidence="1 2" key="1">
    <citation type="submission" date="2017-01" db="EMBL/GenBank/DDBJ databases">
        <title>Bacillus cereus isolates.</title>
        <authorList>
            <person name="Beno S.M."/>
        </authorList>
    </citation>
    <scope>NUCLEOTIDE SEQUENCE [LARGE SCALE GENOMIC DNA]</scope>
    <source>
        <strain evidence="1 2">FSL H8-0485</strain>
    </source>
</reference>
<evidence type="ECO:0000313" key="2">
    <source>
        <dbReference type="Proteomes" id="UP000190906"/>
    </source>
</evidence>
<accession>A0A1S9T8H6</accession>
<organism evidence="1 2">
    <name type="scientific">Bacillus cereus</name>
    <dbReference type="NCBI Taxonomy" id="1396"/>
    <lineage>
        <taxon>Bacteria</taxon>
        <taxon>Bacillati</taxon>
        <taxon>Bacillota</taxon>
        <taxon>Bacilli</taxon>
        <taxon>Bacillales</taxon>
        <taxon>Bacillaceae</taxon>
        <taxon>Bacillus</taxon>
        <taxon>Bacillus cereus group</taxon>
    </lineage>
</organism>
<comment type="caution">
    <text evidence="1">The sequence shown here is derived from an EMBL/GenBank/DDBJ whole genome shotgun (WGS) entry which is preliminary data.</text>
</comment>
<dbReference type="Proteomes" id="UP000190906">
    <property type="component" value="Unassembled WGS sequence"/>
</dbReference>
<evidence type="ECO:0000313" key="1">
    <source>
        <dbReference type="EMBL" id="OOR06240.1"/>
    </source>
</evidence>
<name>A0A1S9T8H6_BACCE</name>
<gene>
    <name evidence="1" type="ORF">BW897_30965</name>
</gene>